<dbReference type="AlphaFoldDB" id="A0A0A8Y484"/>
<name>A0A0A8Y484_ARUDO</name>
<reference evidence="1" key="1">
    <citation type="submission" date="2014-09" db="EMBL/GenBank/DDBJ databases">
        <authorList>
            <person name="Magalhaes I.L.F."/>
            <person name="Oliveira U."/>
            <person name="Santos F.R."/>
            <person name="Vidigal T.H.D.A."/>
            <person name="Brescovit A.D."/>
            <person name="Santos A.J."/>
        </authorList>
    </citation>
    <scope>NUCLEOTIDE SEQUENCE</scope>
    <source>
        <tissue evidence="1">Shoot tissue taken approximately 20 cm above the soil surface</tissue>
    </source>
</reference>
<accession>A0A0A8Y484</accession>
<proteinExistence type="predicted"/>
<evidence type="ECO:0000313" key="1">
    <source>
        <dbReference type="EMBL" id="JAD20195.1"/>
    </source>
</evidence>
<dbReference type="EMBL" id="GBRH01277700">
    <property type="protein sequence ID" value="JAD20195.1"/>
    <property type="molecule type" value="Transcribed_RNA"/>
</dbReference>
<reference evidence="1" key="2">
    <citation type="journal article" date="2015" name="Data Brief">
        <title>Shoot transcriptome of the giant reed, Arundo donax.</title>
        <authorList>
            <person name="Barrero R.A."/>
            <person name="Guerrero F.D."/>
            <person name="Moolhuijzen P."/>
            <person name="Goolsby J.A."/>
            <person name="Tidwell J."/>
            <person name="Bellgard S.E."/>
            <person name="Bellgard M.I."/>
        </authorList>
    </citation>
    <scope>NUCLEOTIDE SEQUENCE</scope>
    <source>
        <tissue evidence="1">Shoot tissue taken approximately 20 cm above the soil surface</tissue>
    </source>
</reference>
<sequence>MTCSVGWSCKDRESLPQTPLRMRWKEVMLWWLYQS</sequence>
<protein>
    <submittedName>
        <fullName evidence="1">Uncharacterized protein</fullName>
    </submittedName>
</protein>
<organism evidence="1">
    <name type="scientific">Arundo donax</name>
    <name type="common">Giant reed</name>
    <name type="synonym">Donax arundinaceus</name>
    <dbReference type="NCBI Taxonomy" id="35708"/>
    <lineage>
        <taxon>Eukaryota</taxon>
        <taxon>Viridiplantae</taxon>
        <taxon>Streptophyta</taxon>
        <taxon>Embryophyta</taxon>
        <taxon>Tracheophyta</taxon>
        <taxon>Spermatophyta</taxon>
        <taxon>Magnoliopsida</taxon>
        <taxon>Liliopsida</taxon>
        <taxon>Poales</taxon>
        <taxon>Poaceae</taxon>
        <taxon>PACMAD clade</taxon>
        <taxon>Arundinoideae</taxon>
        <taxon>Arundineae</taxon>
        <taxon>Arundo</taxon>
    </lineage>
</organism>